<organism evidence="9 10">
    <name type="scientific">Vicingus serpentipes</name>
    <dbReference type="NCBI Taxonomy" id="1926625"/>
    <lineage>
        <taxon>Bacteria</taxon>
        <taxon>Pseudomonadati</taxon>
        <taxon>Bacteroidota</taxon>
        <taxon>Flavobacteriia</taxon>
        <taxon>Flavobacteriales</taxon>
        <taxon>Vicingaceae</taxon>
        <taxon>Vicingus</taxon>
    </lineage>
</organism>
<dbReference type="InterPro" id="IPR015797">
    <property type="entry name" value="NUDIX_hydrolase-like_dom_sf"/>
</dbReference>
<dbReference type="OrthoDB" id="9806150at2"/>
<reference evidence="9 10" key="1">
    <citation type="submission" date="2019-08" db="EMBL/GenBank/DDBJ databases">
        <title>Genome of Vicingus serpentipes NCIMB 15042.</title>
        <authorList>
            <person name="Bowman J.P."/>
        </authorList>
    </citation>
    <scope>NUCLEOTIDE SEQUENCE [LARGE SCALE GENOMIC DNA]</scope>
    <source>
        <strain evidence="9 10">NCIMB 15042</strain>
    </source>
</reference>
<gene>
    <name evidence="9" type="ORF">FRY74_04770</name>
</gene>
<evidence type="ECO:0000256" key="3">
    <source>
        <dbReference type="ARBA" id="ARBA00007275"/>
    </source>
</evidence>
<dbReference type="GO" id="GO:0019693">
    <property type="term" value="P:ribose phosphate metabolic process"/>
    <property type="evidence" value="ECO:0007669"/>
    <property type="project" value="TreeGrafter"/>
</dbReference>
<comment type="cofactor">
    <cofactor evidence="2">
        <name>Mg(2+)</name>
        <dbReference type="ChEBI" id="CHEBI:18420"/>
    </cofactor>
</comment>
<dbReference type="CDD" id="cd24161">
    <property type="entry name" value="NUDIX_ADPRase_Ndx2"/>
    <property type="match status" value="1"/>
</dbReference>
<dbReference type="GO" id="GO:0005829">
    <property type="term" value="C:cytosol"/>
    <property type="evidence" value="ECO:0007669"/>
    <property type="project" value="TreeGrafter"/>
</dbReference>
<dbReference type="Pfam" id="PF00293">
    <property type="entry name" value="NUDIX"/>
    <property type="match status" value="1"/>
</dbReference>
<comment type="similarity">
    <text evidence="3">Belongs to the Nudix hydrolase family. NudK subfamily.</text>
</comment>
<dbReference type="PROSITE" id="PS51462">
    <property type="entry name" value="NUDIX"/>
    <property type="match status" value="1"/>
</dbReference>
<dbReference type="Gene3D" id="3.90.79.10">
    <property type="entry name" value="Nucleoside Triphosphate Pyrophosphohydrolase"/>
    <property type="match status" value="1"/>
</dbReference>
<dbReference type="Proteomes" id="UP000321721">
    <property type="component" value="Unassembled WGS sequence"/>
</dbReference>
<dbReference type="GO" id="GO:0016787">
    <property type="term" value="F:hydrolase activity"/>
    <property type="evidence" value="ECO:0007669"/>
    <property type="project" value="UniProtKB-KW"/>
</dbReference>
<accession>A0A5C6RTT1</accession>
<evidence type="ECO:0000256" key="4">
    <source>
        <dbReference type="ARBA" id="ARBA00016377"/>
    </source>
</evidence>
<evidence type="ECO:0000256" key="2">
    <source>
        <dbReference type="ARBA" id="ARBA00001946"/>
    </source>
</evidence>
<name>A0A5C6RTT1_9FLAO</name>
<dbReference type="SUPFAM" id="SSF55811">
    <property type="entry name" value="Nudix"/>
    <property type="match status" value="1"/>
</dbReference>
<dbReference type="GO" id="GO:0006753">
    <property type="term" value="P:nucleoside phosphate metabolic process"/>
    <property type="evidence" value="ECO:0007669"/>
    <property type="project" value="TreeGrafter"/>
</dbReference>
<evidence type="ECO:0000256" key="5">
    <source>
        <dbReference type="ARBA" id="ARBA00022801"/>
    </source>
</evidence>
<dbReference type="InterPro" id="IPR000086">
    <property type="entry name" value="NUDIX_hydrolase_dom"/>
</dbReference>
<dbReference type="RefSeq" id="WP_147099153.1">
    <property type="nucleotide sequence ID" value="NZ_VOOS01000002.1"/>
</dbReference>
<evidence type="ECO:0000313" key="9">
    <source>
        <dbReference type="EMBL" id="TXB65886.1"/>
    </source>
</evidence>
<evidence type="ECO:0000259" key="8">
    <source>
        <dbReference type="PROSITE" id="PS51462"/>
    </source>
</evidence>
<keyword evidence="10" id="KW-1185">Reference proteome</keyword>
<comment type="catalytic activity">
    <reaction evidence="1">
        <text>GDP-alpha-D-mannose + H2O = alpha-D-mannose 1-phosphate + GMP + 2 H(+)</text>
        <dbReference type="Rhea" id="RHEA:27978"/>
        <dbReference type="ChEBI" id="CHEBI:15377"/>
        <dbReference type="ChEBI" id="CHEBI:15378"/>
        <dbReference type="ChEBI" id="CHEBI:57527"/>
        <dbReference type="ChEBI" id="CHEBI:58115"/>
        <dbReference type="ChEBI" id="CHEBI:58409"/>
    </reaction>
</comment>
<evidence type="ECO:0000256" key="1">
    <source>
        <dbReference type="ARBA" id="ARBA00000847"/>
    </source>
</evidence>
<dbReference type="EMBL" id="VOOS01000002">
    <property type="protein sequence ID" value="TXB65886.1"/>
    <property type="molecule type" value="Genomic_DNA"/>
</dbReference>
<keyword evidence="5 9" id="KW-0378">Hydrolase</keyword>
<comment type="caution">
    <text evidence="9">The sequence shown here is derived from an EMBL/GenBank/DDBJ whole genome shotgun (WGS) entry which is preliminary data.</text>
</comment>
<feature type="domain" description="Nudix hydrolase" evidence="8">
    <location>
        <begin position="45"/>
        <end position="173"/>
    </location>
</feature>
<sequence length="186" mass="21102">MSDSKKNPWKTISSNVEYDNAWIKVTEHKVLNAAGNNGIYGVVHFKNIAIGIIPLDENNNTWLVGQHRFPLNKFSWEICEGGGKHNVDPIESAKRELLEELGIKANSWRKLLDMHLSNSVSDEVGIIYIVKDLEYFEPEPDEDEVLSLKKLHINEAYEMVMNGEITDSLSVAGILKTKILIDNRQI</sequence>
<protein>
    <recommendedName>
        <fullName evidence="4">GDP-mannose pyrophosphatase</fullName>
    </recommendedName>
    <alternativeName>
        <fullName evidence="6">GDP-mannose hydrolase</fullName>
    </alternativeName>
    <alternativeName>
        <fullName evidence="7">GDPMK</fullName>
    </alternativeName>
</protein>
<evidence type="ECO:0000313" key="10">
    <source>
        <dbReference type="Proteomes" id="UP000321721"/>
    </source>
</evidence>
<evidence type="ECO:0000256" key="6">
    <source>
        <dbReference type="ARBA" id="ARBA00032162"/>
    </source>
</evidence>
<dbReference type="AlphaFoldDB" id="A0A5C6RTT1"/>
<dbReference type="PANTHER" id="PTHR11839:SF18">
    <property type="entry name" value="NUDIX HYDROLASE DOMAIN-CONTAINING PROTEIN"/>
    <property type="match status" value="1"/>
</dbReference>
<evidence type="ECO:0000256" key="7">
    <source>
        <dbReference type="ARBA" id="ARBA00032272"/>
    </source>
</evidence>
<dbReference type="PANTHER" id="PTHR11839">
    <property type="entry name" value="UDP/ADP-SUGAR PYROPHOSPHATASE"/>
    <property type="match status" value="1"/>
</dbReference>
<proteinExistence type="inferred from homology"/>